<dbReference type="EMBL" id="JARKIB010000180">
    <property type="protein sequence ID" value="KAJ7727372.1"/>
    <property type="molecule type" value="Genomic_DNA"/>
</dbReference>
<sequence length="250" mass="28241">MDDAPPQLILSALIWDGFPTSWIAGDDDKHVGTYTEEVSVRTEFRAIEYAPAAPARFNDLTEEGAIFGENIPPLLRIALPGRLPWPERFSSSNWVNRPLNGPPFKFYNINWEDGSWEPSALDVHSVRFTPDLPGQSAEDVEPIRTWGDPCTRLGWRGPWVTTLLEKQDARQPLGDRTEILWDSMGKWIPTGSGRQNINGILVYSTTIRVIELTDYDDDSPSRSISDYEVRATVLRVLVKGEGFVRLQRSV</sequence>
<comment type="caution">
    <text evidence="1">The sequence shown here is derived from an EMBL/GenBank/DDBJ whole genome shotgun (WGS) entry which is preliminary data.</text>
</comment>
<keyword evidence="2" id="KW-1185">Reference proteome</keyword>
<organism evidence="1 2">
    <name type="scientific">Mycena metata</name>
    <dbReference type="NCBI Taxonomy" id="1033252"/>
    <lineage>
        <taxon>Eukaryota</taxon>
        <taxon>Fungi</taxon>
        <taxon>Dikarya</taxon>
        <taxon>Basidiomycota</taxon>
        <taxon>Agaricomycotina</taxon>
        <taxon>Agaricomycetes</taxon>
        <taxon>Agaricomycetidae</taxon>
        <taxon>Agaricales</taxon>
        <taxon>Marasmiineae</taxon>
        <taxon>Mycenaceae</taxon>
        <taxon>Mycena</taxon>
    </lineage>
</organism>
<dbReference type="Proteomes" id="UP001215598">
    <property type="component" value="Unassembled WGS sequence"/>
</dbReference>
<protein>
    <submittedName>
        <fullName evidence="1">Uncharacterized protein</fullName>
    </submittedName>
</protein>
<accession>A0AAD7HU25</accession>
<reference evidence="1" key="1">
    <citation type="submission" date="2023-03" db="EMBL/GenBank/DDBJ databases">
        <title>Massive genome expansion in bonnet fungi (Mycena s.s.) driven by repeated elements and novel gene families across ecological guilds.</title>
        <authorList>
            <consortium name="Lawrence Berkeley National Laboratory"/>
            <person name="Harder C.B."/>
            <person name="Miyauchi S."/>
            <person name="Viragh M."/>
            <person name="Kuo A."/>
            <person name="Thoen E."/>
            <person name="Andreopoulos B."/>
            <person name="Lu D."/>
            <person name="Skrede I."/>
            <person name="Drula E."/>
            <person name="Henrissat B."/>
            <person name="Morin E."/>
            <person name="Kohler A."/>
            <person name="Barry K."/>
            <person name="LaButti K."/>
            <person name="Morin E."/>
            <person name="Salamov A."/>
            <person name="Lipzen A."/>
            <person name="Mereny Z."/>
            <person name="Hegedus B."/>
            <person name="Baldrian P."/>
            <person name="Stursova M."/>
            <person name="Weitz H."/>
            <person name="Taylor A."/>
            <person name="Grigoriev I.V."/>
            <person name="Nagy L.G."/>
            <person name="Martin F."/>
            <person name="Kauserud H."/>
        </authorList>
    </citation>
    <scope>NUCLEOTIDE SEQUENCE</scope>
    <source>
        <strain evidence="1">CBHHK182m</strain>
    </source>
</reference>
<evidence type="ECO:0000313" key="2">
    <source>
        <dbReference type="Proteomes" id="UP001215598"/>
    </source>
</evidence>
<dbReference type="AlphaFoldDB" id="A0AAD7HU25"/>
<gene>
    <name evidence="1" type="ORF">B0H16DRAFT_1779373</name>
</gene>
<name>A0AAD7HU25_9AGAR</name>
<proteinExistence type="predicted"/>
<evidence type="ECO:0000313" key="1">
    <source>
        <dbReference type="EMBL" id="KAJ7727372.1"/>
    </source>
</evidence>